<dbReference type="OrthoDB" id="9787760at2"/>
<dbReference type="Proteomes" id="UP000216361">
    <property type="component" value="Unassembled WGS sequence"/>
</dbReference>
<proteinExistence type="predicted"/>
<dbReference type="EMBL" id="NOXS01000019">
    <property type="protein sequence ID" value="OYQ21883.1"/>
    <property type="molecule type" value="Genomic_DNA"/>
</dbReference>
<dbReference type="InterPro" id="IPR011990">
    <property type="entry name" value="TPR-like_helical_dom_sf"/>
</dbReference>
<dbReference type="PROSITE" id="PS50104">
    <property type="entry name" value="TIR"/>
    <property type="match status" value="1"/>
</dbReference>
<name>A0A255XY86_9PROT</name>
<dbReference type="Pfam" id="PF13676">
    <property type="entry name" value="TIR_2"/>
    <property type="match status" value="1"/>
</dbReference>
<dbReference type="PANTHER" id="PTHR46082">
    <property type="entry name" value="ATP/GTP-BINDING PROTEIN-RELATED"/>
    <property type="match status" value="1"/>
</dbReference>
<dbReference type="SUPFAM" id="SSF52200">
    <property type="entry name" value="Toll/Interleukin receptor TIR domain"/>
    <property type="match status" value="1"/>
</dbReference>
<gene>
    <name evidence="2" type="ORF">CHR90_00905</name>
</gene>
<accession>A0A255XY86</accession>
<evidence type="ECO:0000313" key="3">
    <source>
        <dbReference type="Proteomes" id="UP000216361"/>
    </source>
</evidence>
<keyword evidence="3" id="KW-1185">Reference proteome</keyword>
<dbReference type="Gene3D" id="3.40.50.10140">
    <property type="entry name" value="Toll/interleukin-1 receptor homology (TIR) domain"/>
    <property type="match status" value="1"/>
</dbReference>
<dbReference type="AlphaFoldDB" id="A0A255XY86"/>
<organism evidence="2 3">
    <name type="scientific">Elstera cyanobacteriorum</name>
    <dbReference type="NCBI Taxonomy" id="2022747"/>
    <lineage>
        <taxon>Bacteria</taxon>
        <taxon>Pseudomonadati</taxon>
        <taxon>Pseudomonadota</taxon>
        <taxon>Alphaproteobacteria</taxon>
        <taxon>Rhodospirillales</taxon>
        <taxon>Rhodospirillaceae</taxon>
        <taxon>Elstera</taxon>
    </lineage>
</organism>
<evidence type="ECO:0000259" key="1">
    <source>
        <dbReference type="PROSITE" id="PS50104"/>
    </source>
</evidence>
<dbReference type="InterPro" id="IPR027417">
    <property type="entry name" value="P-loop_NTPase"/>
</dbReference>
<dbReference type="InterPro" id="IPR053137">
    <property type="entry name" value="NLR-like"/>
</dbReference>
<dbReference type="InterPro" id="IPR000157">
    <property type="entry name" value="TIR_dom"/>
</dbReference>
<sequence>MAQTQIFLSHRSSQKAFLKARLIPKLEPTFKVWLDEREIDPLEPITEEIRQAIAESHLFLAWWFDGYEESEPCHFELITALAHCRAEGEHSYQQRVFFAGPDAARNYAEAGIFKGLLAAPLSTEPTEAELDTLVNALKSRAGDALQPFGATKLDKANREAIAPNTNFVGRAKELLQLFGRMHAGRAGTEGGGDAVTLVSGMGGEGKTELAKEFARRFRAWYPGGVYRINLPGDAGDWAASGAALDQALADIADDFGILRPENATRRFVRGRIGEKLTTPYLWLLDDIRGGVSVEDLADFLPPNGHGTCLLTSRAKVSGMPEFDLERLSPSDGLRLLKRLSPTLADDMAAKLVDHVDGHALALNLIGRGVHSGTDPAAFLSKTGAALAPLEQVAARLKLGGAKVRPVLATLLTSLSLIPADHFARPLLGLLARLASAPVPVAFLQRFIGPDRLVPALEWLTTQGLLRETLAGGLDCRRLHPLMAEVVRELPEAFGAAESLSEGLTALDGVLRAELQAIIDDAGHFRRNALATMLMPHARHRAAVELEEARPDFAADLGSALYALGDLPGARALEEHVLDIRRRFLGPEHPDTLTGMNNLAETLRAQGDLPGARALQEQVLDAHRRALGPEHPHTLISMNNLAETSRAQGDLPSARALQEQVLDARRRLLGPEHPHTLNSMNNLAGILSDQGDLPGARALEERVVEIRRRILGPEHPDTLTSLSNLAGTLHAQGDFSGARALQEQVLEAYHHTLGPEHPDTLTSLSNLAGTHQSQGDLSGARVLQEQVLEARRRLLGPEHPDTLISMGNLASTLSAQGDLPGARALQEQVLEIHRRTLGPEHPDTITSLNNLAANLYHQGDLPGARALQEQVLEARRRLLGPEHPATLGSINNLAVTLLNLGKTAEARELLRPILPLLPTLAHAQARTALTDFARHLKLLPPEAP</sequence>
<dbReference type="GO" id="GO:0007165">
    <property type="term" value="P:signal transduction"/>
    <property type="evidence" value="ECO:0007669"/>
    <property type="project" value="InterPro"/>
</dbReference>
<feature type="domain" description="TIR" evidence="1">
    <location>
        <begin position="2"/>
        <end position="137"/>
    </location>
</feature>
<dbReference type="Gene3D" id="1.25.40.10">
    <property type="entry name" value="Tetratricopeptide repeat domain"/>
    <property type="match status" value="3"/>
</dbReference>
<dbReference type="SUPFAM" id="SSF48452">
    <property type="entry name" value="TPR-like"/>
    <property type="match status" value="3"/>
</dbReference>
<comment type="caution">
    <text evidence="2">The sequence shown here is derived from an EMBL/GenBank/DDBJ whole genome shotgun (WGS) entry which is preliminary data.</text>
</comment>
<dbReference type="RefSeq" id="WP_094406787.1">
    <property type="nucleotide sequence ID" value="NZ_BMJZ01000014.1"/>
</dbReference>
<dbReference type="Pfam" id="PF13374">
    <property type="entry name" value="TPR_10"/>
    <property type="match status" value="1"/>
</dbReference>
<dbReference type="InterPro" id="IPR035897">
    <property type="entry name" value="Toll_tir_struct_dom_sf"/>
</dbReference>
<evidence type="ECO:0000313" key="2">
    <source>
        <dbReference type="EMBL" id="OYQ21883.1"/>
    </source>
</evidence>
<dbReference type="PANTHER" id="PTHR46082:SF6">
    <property type="entry name" value="AAA+ ATPASE DOMAIN-CONTAINING PROTEIN-RELATED"/>
    <property type="match status" value="1"/>
</dbReference>
<dbReference type="Gene3D" id="3.40.50.300">
    <property type="entry name" value="P-loop containing nucleotide triphosphate hydrolases"/>
    <property type="match status" value="1"/>
</dbReference>
<dbReference type="Pfam" id="PF13424">
    <property type="entry name" value="TPR_12"/>
    <property type="match status" value="4"/>
</dbReference>
<dbReference type="SUPFAM" id="SSF52540">
    <property type="entry name" value="P-loop containing nucleoside triphosphate hydrolases"/>
    <property type="match status" value="1"/>
</dbReference>
<dbReference type="GO" id="GO:0042802">
    <property type="term" value="F:identical protein binding"/>
    <property type="evidence" value="ECO:0007669"/>
    <property type="project" value="InterPro"/>
</dbReference>
<reference evidence="2 3" key="1">
    <citation type="submission" date="2017-07" db="EMBL/GenBank/DDBJ databases">
        <title>Elstera cyanobacteriorum sp. nov., a novel bacterium isolated from cyanobacterial aggregates in a eutrophic lake.</title>
        <authorList>
            <person name="Cai H."/>
        </authorList>
    </citation>
    <scope>NUCLEOTIDE SEQUENCE [LARGE SCALE GENOMIC DNA]</scope>
    <source>
        <strain evidence="2 3">TH019</strain>
    </source>
</reference>
<protein>
    <recommendedName>
        <fullName evidence="1">TIR domain-containing protein</fullName>
    </recommendedName>
</protein>